<dbReference type="GO" id="GO:0071111">
    <property type="term" value="F:cyclic-guanylate-specific phosphodiesterase activity"/>
    <property type="evidence" value="ECO:0007669"/>
    <property type="project" value="InterPro"/>
</dbReference>
<dbReference type="OrthoDB" id="9814202at2"/>
<accession>A0A3S9B880</accession>
<dbReference type="CDD" id="cd01949">
    <property type="entry name" value="GGDEF"/>
    <property type="match status" value="1"/>
</dbReference>
<gene>
    <name evidence="3" type="ORF">D5400_18850</name>
</gene>
<dbReference type="CDD" id="cd01948">
    <property type="entry name" value="EAL"/>
    <property type="match status" value="1"/>
</dbReference>
<dbReference type="RefSeq" id="WP_126011615.1">
    <property type="nucleotide sequence ID" value="NZ_CP032509.1"/>
</dbReference>
<dbReference type="SUPFAM" id="SSF55073">
    <property type="entry name" value="Nucleotide cyclase"/>
    <property type="match status" value="1"/>
</dbReference>
<dbReference type="NCBIfam" id="TIGR00254">
    <property type="entry name" value="GGDEF"/>
    <property type="match status" value="1"/>
</dbReference>
<reference evidence="3 4" key="1">
    <citation type="submission" date="2018-09" db="EMBL/GenBank/DDBJ databases">
        <title>Marinorhizobium profundi gen. nov., sp. nov., isolated from a deep-sea sediment sample from the New Britain Trench and proposal of Marinorhizobiaceae fam. nov. in the order Rhizobiales of the class Alphaproteobacteria.</title>
        <authorList>
            <person name="Cao J."/>
        </authorList>
    </citation>
    <scope>NUCLEOTIDE SEQUENCE [LARGE SCALE GENOMIC DNA]</scope>
    <source>
        <strain evidence="3 4">WS11</strain>
    </source>
</reference>
<dbReference type="Gene3D" id="3.30.70.270">
    <property type="match status" value="1"/>
</dbReference>
<dbReference type="InterPro" id="IPR043128">
    <property type="entry name" value="Rev_trsase/Diguanyl_cyclase"/>
</dbReference>
<dbReference type="PROSITE" id="PS50887">
    <property type="entry name" value="GGDEF"/>
    <property type="match status" value="1"/>
</dbReference>
<organism evidence="3 4">
    <name type="scientific">Georhizobium profundi</name>
    <dbReference type="NCBI Taxonomy" id="2341112"/>
    <lineage>
        <taxon>Bacteria</taxon>
        <taxon>Pseudomonadati</taxon>
        <taxon>Pseudomonadota</taxon>
        <taxon>Alphaproteobacteria</taxon>
        <taxon>Hyphomicrobiales</taxon>
        <taxon>Rhizobiaceae</taxon>
        <taxon>Georhizobium</taxon>
    </lineage>
</organism>
<dbReference type="SMART" id="SM00267">
    <property type="entry name" value="GGDEF"/>
    <property type="match status" value="1"/>
</dbReference>
<dbReference type="PANTHER" id="PTHR33121:SF71">
    <property type="entry name" value="OXYGEN SENSOR PROTEIN DOSP"/>
    <property type="match status" value="1"/>
</dbReference>
<dbReference type="Pfam" id="PF00990">
    <property type="entry name" value="GGDEF"/>
    <property type="match status" value="1"/>
</dbReference>
<evidence type="ECO:0000259" key="1">
    <source>
        <dbReference type="PROSITE" id="PS50883"/>
    </source>
</evidence>
<dbReference type="KEGG" id="abaw:D5400_18850"/>
<dbReference type="Gene3D" id="3.20.20.450">
    <property type="entry name" value="EAL domain"/>
    <property type="match status" value="1"/>
</dbReference>
<evidence type="ECO:0000313" key="3">
    <source>
        <dbReference type="EMBL" id="AZN73074.1"/>
    </source>
</evidence>
<dbReference type="InterPro" id="IPR050706">
    <property type="entry name" value="Cyclic-di-GMP_PDE-like"/>
</dbReference>
<dbReference type="InterPro" id="IPR001633">
    <property type="entry name" value="EAL_dom"/>
</dbReference>
<feature type="domain" description="GGDEF" evidence="2">
    <location>
        <begin position="49"/>
        <end position="182"/>
    </location>
</feature>
<evidence type="ECO:0000259" key="2">
    <source>
        <dbReference type="PROSITE" id="PS50887"/>
    </source>
</evidence>
<dbReference type="InterPro" id="IPR000160">
    <property type="entry name" value="GGDEF_dom"/>
</dbReference>
<feature type="domain" description="EAL" evidence="1">
    <location>
        <begin position="191"/>
        <end position="441"/>
    </location>
</feature>
<keyword evidence="4" id="KW-1185">Reference proteome</keyword>
<dbReference type="SMART" id="SM00052">
    <property type="entry name" value="EAL"/>
    <property type="match status" value="1"/>
</dbReference>
<dbReference type="PANTHER" id="PTHR33121">
    <property type="entry name" value="CYCLIC DI-GMP PHOSPHODIESTERASE PDEF"/>
    <property type="match status" value="1"/>
</dbReference>
<dbReference type="InterPro" id="IPR029787">
    <property type="entry name" value="Nucleotide_cyclase"/>
</dbReference>
<protein>
    <submittedName>
        <fullName evidence="3">EAL domain-containing protein</fullName>
    </submittedName>
</protein>
<proteinExistence type="predicted"/>
<dbReference type="AlphaFoldDB" id="A0A3S9B880"/>
<dbReference type="EMBL" id="CP032509">
    <property type="protein sequence ID" value="AZN73074.1"/>
    <property type="molecule type" value="Genomic_DNA"/>
</dbReference>
<dbReference type="Proteomes" id="UP000268192">
    <property type="component" value="Chromosome"/>
</dbReference>
<dbReference type="PROSITE" id="PS50883">
    <property type="entry name" value="EAL"/>
    <property type="match status" value="1"/>
</dbReference>
<evidence type="ECO:0000313" key="4">
    <source>
        <dbReference type="Proteomes" id="UP000268192"/>
    </source>
</evidence>
<dbReference type="Pfam" id="PF00563">
    <property type="entry name" value="EAL"/>
    <property type="match status" value="1"/>
</dbReference>
<sequence length="450" mass="49426">MMPQLGADEVESTREAVLTHTDALTGLGNRRRMREKVEGLAAERAEDPAPFTIGLANLDGFKPINDLFGHGAGDVILTQVAHRLKACMPDGATVVRLGNDEFGFVLPLVFDSRGAEKMARLIKDVLSAPFDLGARTVRLTASFGFSVYPFAGTDFDSLMSCAETALYRSKRRGRSQITVYSQEIAEEFRRATELEQALRRAIIADDVAVHFQPIVRLADGQIMGFEALARWHDAELGFVPPNVFITLAEERGFIDLLTEVLLKKAAATALRWPEDMYLSFNLSSAQLVDPMTSLSILAILNRAGLDPRRLELEITETAMMSDPDMAQKIVTELRAVGIKIALDDFGTGQSSLGRLRDFTFDKVKIDRAFVSEITRDRPSEHIIKAILAMCEGMDLAVIAEGIEEVEQAAKLIQLGCRLGQGYLYGKPIKASDTLRLIAANARPLEAIAIA</sequence>
<dbReference type="SUPFAM" id="SSF141868">
    <property type="entry name" value="EAL domain-like"/>
    <property type="match status" value="1"/>
</dbReference>
<name>A0A3S9B880_9HYPH</name>
<dbReference type="InterPro" id="IPR035919">
    <property type="entry name" value="EAL_sf"/>
</dbReference>